<evidence type="ECO:0000256" key="1">
    <source>
        <dbReference type="ARBA" id="ARBA00022441"/>
    </source>
</evidence>
<accession>A0ABR2Z236</accession>
<dbReference type="SUPFAM" id="SSF117281">
    <property type="entry name" value="Kelch motif"/>
    <property type="match status" value="1"/>
</dbReference>
<name>A0ABR2Z236_9CHLO</name>
<organism evidence="3 4">
    <name type="scientific">Coccomyxa subellipsoidea</name>
    <dbReference type="NCBI Taxonomy" id="248742"/>
    <lineage>
        <taxon>Eukaryota</taxon>
        <taxon>Viridiplantae</taxon>
        <taxon>Chlorophyta</taxon>
        <taxon>core chlorophytes</taxon>
        <taxon>Trebouxiophyceae</taxon>
        <taxon>Trebouxiophyceae incertae sedis</taxon>
        <taxon>Coccomyxaceae</taxon>
        <taxon>Coccomyxa</taxon>
    </lineage>
</organism>
<proteinExistence type="predicted"/>
<evidence type="ECO:0000313" key="4">
    <source>
        <dbReference type="Proteomes" id="UP001491310"/>
    </source>
</evidence>
<dbReference type="InterPro" id="IPR015915">
    <property type="entry name" value="Kelch-typ_b-propeller"/>
</dbReference>
<sequence>MGHVAIVVDARESWGEEFMIVHGGLSEEKYAMDDLTVLQATSAAWFHPEVPNTIRPPSRAFHCGAAIGRKVYIFGGHVWVKAMRGLQKFNDLWTLDTDTWEWAAVELLQNAVRPSPRDFAAMVDLPGGKLLLFGGLDASKKRLDDTWIFDTITSSWTELKIDRGRPKARYAHSLARMDSRVYLFGGETNTGLVADLWTLRGATSDVEEGAIAWIPLELPGPSPAPRKGAAIAGVNNWLVIMGGRTAELGWFGTRTDTFHNDVALVNCEAGALQWRTPPIAGEPPIPREFPTLAALSGGRLLLFGGGNGKQIFGDAWWLDSERASTLAGVLSAEAANASAVPPSAQLSGFAGGTGTPLSAVSLDGNFDDAARSSSMQDADSVEAAQAAEIASATAIRVARSTQASTSRPSANWWEGARDADGFANLRSSFGLPRELGMAAASSISSNRVSAAHEMQDLVPALRLKDVAPLLTQYQRLRPQVLGKATAELDRDIWLLASGGQDGVASLGDSVEAGSAAAIVVGRVIFSGNREYHSEAEWEADEGCHHVPKGSPYGWQQGTTSIIYGWIVESAERLSSAVQMPAATRIKRSLFLLHEDPRQMLLDR</sequence>
<dbReference type="PANTHER" id="PTHR46093">
    <property type="entry name" value="ACYL-COA-BINDING DOMAIN-CONTAINING PROTEIN 5"/>
    <property type="match status" value="1"/>
</dbReference>
<evidence type="ECO:0000256" key="2">
    <source>
        <dbReference type="ARBA" id="ARBA00022737"/>
    </source>
</evidence>
<dbReference type="Pfam" id="PF24681">
    <property type="entry name" value="Kelch_KLHDC2_KLHL20_DRC7"/>
    <property type="match status" value="1"/>
</dbReference>
<keyword evidence="4" id="KW-1185">Reference proteome</keyword>
<evidence type="ECO:0008006" key="5">
    <source>
        <dbReference type="Google" id="ProtNLM"/>
    </source>
</evidence>
<reference evidence="3 4" key="1">
    <citation type="journal article" date="2024" name="Nat. Commun.">
        <title>Phylogenomics reveals the evolutionary origins of lichenization in chlorophyte algae.</title>
        <authorList>
            <person name="Puginier C."/>
            <person name="Libourel C."/>
            <person name="Otte J."/>
            <person name="Skaloud P."/>
            <person name="Haon M."/>
            <person name="Grisel S."/>
            <person name="Petersen M."/>
            <person name="Berrin J.G."/>
            <person name="Delaux P.M."/>
            <person name="Dal Grande F."/>
            <person name="Keller J."/>
        </authorList>
    </citation>
    <scope>NUCLEOTIDE SEQUENCE [LARGE SCALE GENOMIC DNA]</scope>
    <source>
        <strain evidence="3 4">SAG 216-7</strain>
    </source>
</reference>
<dbReference type="Proteomes" id="UP001491310">
    <property type="component" value="Unassembled WGS sequence"/>
</dbReference>
<evidence type="ECO:0000313" key="3">
    <source>
        <dbReference type="EMBL" id="KAK9917644.1"/>
    </source>
</evidence>
<dbReference type="Gene3D" id="2.120.10.80">
    <property type="entry name" value="Kelch-type beta propeller"/>
    <property type="match status" value="2"/>
</dbReference>
<keyword evidence="1" id="KW-0880">Kelch repeat</keyword>
<protein>
    <recommendedName>
        <fullName evidence="5">Galactose oxidase</fullName>
    </recommendedName>
</protein>
<dbReference type="EMBL" id="JALJOT010000002">
    <property type="protein sequence ID" value="KAK9917644.1"/>
    <property type="molecule type" value="Genomic_DNA"/>
</dbReference>
<gene>
    <name evidence="3" type="ORF">WJX75_006758</name>
</gene>
<keyword evidence="2" id="KW-0677">Repeat</keyword>
<dbReference type="PANTHER" id="PTHR46093:SF13">
    <property type="entry name" value="RAB9 EFFECTOR PROTEIN WITH KELCH MOTIFS"/>
    <property type="match status" value="1"/>
</dbReference>
<comment type="caution">
    <text evidence="3">The sequence shown here is derived from an EMBL/GenBank/DDBJ whole genome shotgun (WGS) entry which is preliminary data.</text>
</comment>